<keyword evidence="4" id="KW-1185">Reference proteome</keyword>
<reference evidence="3 4" key="1">
    <citation type="submission" date="2020-08" db="EMBL/GenBank/DDBJ databases">
        <title>Genomic Encyclopedia of Type Strains, Phase IV (KMG-IV): sequencing the most valuable type-strain genomes for metagenomic binning, comparative biology and taxonomic classification.</title>
        <authorList>
            <person name="Goeker M."/>
        </authorList>
    </citation>
    <scope>NUCLEOTIDE SEQUENCE [LARGE SCALE GENOMIC DNA]</scope>
    <source>
        <strain evidence="3 4">YIM 65646</strain>
    </source>
</reference>
<accession>A0A841FR79</accession>
<dbReference type="Pfam" id="PF05448">
    <property type="entry name" value="AXE1"/>
    <property type="match status" value="1"/>
</dbReference>
<evidence type="ECO:0000313" key="3">
    <source>
        <dbReference type="EMBL" id="MBB6035787.1"/>
    </source>
</evidence>
<comment type="caution">
    <text evidence="3">The sequence shown here is derived from an EMBL/GenBank/DDBJ whole genome shotgun (WGS) entry which is preliminary data.</text>
</comment>
<keyword evidence="3" id="KW-0378">Hydrolase</keyword>
<dbReference type="GO" id="GO:0047739">
    <property type="term" value="F:cephalosporin-C deacetylase activity"/>
    <property type="evidence" value="ECO:0007669"/>
    <property type="project" value="UniProtKB-EC"/>
</dbReference>
<dbReference type="RefSeq" id="WP_184788625.1">
    <property type="nucleotide sequence ID" value="NZ_BONT01000075.1"/>
</dbReference>
<protein>
    <submittedName>
        <fullName evidence="3">Cephalosporin-C deacetylase</fullName>
        <ecNumber evidence="3">3.1.1.41</ecNumber>
    </submittedName>
</protein>
<evidence type="ECO:0000256" key="1">
    <source>
        <dbReference type="PIRSR" id="PIRSR639069-2"/>
    </source>
</evidence>
<dbReference type="AlphaFoldDB" id="A0A841FR79"/>
<dbReference type="EMBL" id="JACHGT010000007">
    <property type="protein sequence ID" value="MBB6035787.1"/>
    <property type="molecule type" value="Genomic_DNA"/>
</dbReference>
<dbReference type="PANTHER" id="PTHR40111">
    <property type="entry name" value="CEPHALOSPORIN-C DEACETYLASE"/>
    <property type="match status" value="1"/>
</dbReference>
<dbReference type="EC" id="3.1.1.41" evidence="3"/>
<gene>
    <name evidence="3" type="ORF">HNR73_003651</name>
</gene>
<dbReference type="SUPFAM" id="SSF53474">
    <property type="entry name" value="alpha/beta-Hydrolases"/>
    <property type="match status" value="1"/>
</dbReference>
<sequence length="320" mass="33649">MVFAHDYPFDPAYGYDLDELLKVGAPEGPADFDDFWRGLFAAASAVDVTPELGPVEEERDGVRVHPVSFASVGGVRIGGWLTLPADGKVERGAVAGHGYGGRGDADTLLPLPRTAAIFPCLRGMGERGRVPGIPDVAAGHVLHGIESRESYVHGGCAADVWCAATALNSLIPETAGPLAYLGSSFGGGIGALALPWDERFAAAHLEVPSFGNHPLRVTLPCVGSGDAISGRYRERPEVLDVLAYFDAATAARRIEIPVQVGAALFDPAVPPPGQFAVYNALGGDKRLHVLRAGHFAYRGDAAAGRELVEAQRGFFGEVWG</sequence>
<organism evidence="3 4">
    <name type="scientific">Phytomonospora endophytica</name>
    <dbReference type="NCBI Taxonomy" id="714109"/>
    <lineage>
        <taxon>Bacteria</taxon>
        <taxon>Bacillati</taxon>
        <taxon>Actinomycetota</taxon>
        <taxon>Actinomycetes</taxon>
        <taxon>Micromonosporales</taxon>
        <taxon>Micromonosporaceae</taxon>
        <taxon>Phytomonospora</taxon>
    </lineage>
</organism>
<name>A0A841FR79_9ACTN</name>
<dbReference type="InterPro" id="IPR029058">
    <property type="entry name" value="AB_hydrolase_fold"/>
</dbReference>
<dbReference type="InterPro" id="IPR039069">
    <property type="entry name" value="CE7"/>
</dbReference>
<dbReference type="Proteomes" id="UP000548476">
    <property type="component" value="Unassembled WGS sequence"/>
</dbReference>
<feature type="binding site" evidence="1">
    <location>
        <position position="99"/>
    </location>
    <ligand>
        <name>substrate</name>
    </ligand>
</feature>
<dbReference type="PANTHER" id="PTHR40111:SF1">
    <property type="entry name" value="CEPHALOSPORIN-C DEACETYLASE"/>
    <property type="match status" value="1"/>
</dbReference>
<evidence type="ECO:0000259" key="2">
    <source>
        <dbReference type="Pfam" id="PF05448"/>
    </source>
</evidence>
<dbReference type="GO" id="GO:0005976">
    <property type="term" value="P:polysaccharide metabolic process"/>
    <property type="evidence" value="ECO:0007669"/>
    <property type="project" value="TreeGrafter"/>
</dbReference>
<dbReference type="InterPro" id="IPR008391">
    <property type="entry name" value="AXE1_dom"/>
</dbReference>
<feature type="domain" description="Acetyl xylan esterase" evidence="2">
    <location>
        <begin position="24"/>
        <end position="293"/>
    </location>
</feature>
<proteinExistence type="predicted"/>
<dbReference type="Gene3D" id="3.40.50.1820">
    <property type="entry name" value="alpha/beta hydrolase"/>
    <property type="match status" value="1"/>
</dbReference>
<evidence type="ECO:0000313" key="4">
    <source>
        <dbReference type="Proteomes" id="UP000548476"/>
    </source>
</evidence>